<gene>
    <name evidence="1" type="ORF">CSOJ01_08954</name>
</gene>
<reference evidence="1 2" key="1">
    <citation type="journal article" date="2020" name="Phytopathology">
        <title>Genome Sequence Resources of Colletotrichum truncatum, C. plurivorum, C. musicola, and C. sojae: Four Species Pathogenic to Soybean (Glycine max).</title>
        <authorList>
            <person name="Rogerio F."/>
            <person name="Boufleur T.R."/>
            <person name="Ciampi-Guillardi M."/>
            <person name="Sukno S.A."/>
            <person name="Thon M.R."/>
            <person name="Massola Junior N.S."/>
            <person name="Baroncelli R."/>
        </authorList>
    </citation>
    <scope>NUCLEOTIDE SEQUENCE [LARGE SCALE GENOMIC DNA]</scope>
    <source>
        <strain evidence="1 2">LFN0009</strain>
    </source>
</reference>
<evidence type="ECO:0000313" key="1">
    <source>
        <dbReference type="EMBL" id="KAF6806295.1"/>
    </source>
</evidence>
<name>A0A8H6J5A8_9PEZI</name>
<evidence type="ECO:0000313" key="2">
    <source>
        <dbReference type="Proteomes" id="UP000652219"/>
    </source>
</evidence>
<sequence>MSPNSKFADIEAIHKAQSESGDIEAVEVESDASSEPEIIQECIVYK</sequence>
<keyword evidence="2" id="KW-1185">Reference proteome</keyword>
<dbReference type="EMBL" id="WIGN01000162">
    <property type="protein sequence ID" value="KAF6806295.1"/>
    <property type="molecule type" value="Genomic_DNA"/>
</dbReference>
<proteinExistence type="predicted"/>
<dbReference type="AlphaFoldDB" id="A0A8H6J5A8"/>
<comment type="caution">
    <text evidence="1">The sequence shown here is derived from an EMBL/GenBank/DDBJ whole genome shotgun (WGS) entry which is preliminary data.</text>
</comment>
<organism evidence="1 2">
    <name type="scientific">Colletotrichum sojae</name>
    <dbReference type="NCBI Taxonomy" id="2175907"/>
    <lineage>
        <taxon>Eukaryota</taxon>
        <taxon>Fungi</taxon>
        <taxon>Dikarya</taxon>
        <taxon>Ascomycota</taxon>
        <taxon>Pezizomycotina</taxon>
        <taxon>Sordariomycetes</taxon>
        <taxon>Hypocreomycetidae</taxon>
        <taxon>Glomerellales</taxon>
        <taxon>Glomerellaceae</taxon>
        <taxon>Colletotrichum</taxon>
        <taxon>Colletotrichum orchidearum species complex</taxon>
    </lineage>
</organism>
<protein>
    <submittedName>
        <fullName evidence="1">Transposase</fullName>
    </submittedName>
</protein>
<accession>A0A8H6J5A8</accession>
<dbReference type="Proteomes" id="UP000652219">
    <property type="component" value="Unassembled WGS sequence"/>
</dbReference>